<name>A0AAV6ZJX2_ENGPU</name>
<evidence type="ECO:0000256" key="1">
    <source>
        <dbReference type="SAM" id="SignalP"/>
    </source>
</evidence>
<keyword evidence="1" id="KW-0732">Signal</keyword>
<keyword evidence="3" id="KW-1185">Reference proteome</keyword>
<evidence type="ECO:0000313" key="2">
    <source>
        <dbReference type="EMBL" id="KAG8549649.1"/>
    </source>
</evidence>
<dbReference type="EMBL" id="WNYA01000153">
    <property type="protein sequence ID" value="KAG8549649.1"/>
    <property type="molecule type" value="Genomic_DNA"/>
</dbReference>
<dbReference type="Proteomes" id="UP000824782">
    <property type="component" value="Unassembled WGS sequence"/>
</dbReference>
<dbReference type="AlphaFoldDB" id="A0AAV6ZJX2"/>
<sequence>MLVYTILVSIVSVATENPLMLRMCSPLYILSYRAHKTCHIQQCSNNVAKQCPNGTTKCSSATLCPKKTQIRDCSLKISLQHPHENLVK</sequence>
<feature type="signal peptide" evidence="1">
    <location>
        <begin position="1"/>
        <end position="16"/>
    </location>
</feature>
<proteinExistence type="predicted"/>
<gene>
    <name evidence="2" type="ORF">GDO81_020325</name>
</gene>
<reference evidence="2" key="1">
    <citation type="thesis" date="2020" institute="ProQuest LLC" country="789 East Eisenhower Parkway, Ann Arbor, MI, USA">
        <title>Comparative Genomics and Chromosome Evolution.</title>
        <authorList>
            <person name="Mudd A.B."/>
        </authorList>
    </citation>
    <scope>NUCLEOTIDE SEQUENCE</scope>
    <source>
        <strain evidence="2">237g6f4</strain>
        <tissue evidence="2">Blood</tissue>
    </source>
</reference>
<accession>A0AAV6ZJX2</accession>
<comment type="caution">
    <text evidence="2">The sequence shown here is derived from an EMBL/GenBank/DDBJ whole genome shotgun (WGS) entry which is preliminary data.</text>
</comment>
<feature type="chain" id="PRO_5043978262" evidence="1">
    <location>
        <begin position="17"/>
        <end position="88"/>
    </location>
</feature>
<evidence type="ECO:0000313" key="3">
    <source>
        <dbReference type="Proteomes" id="UP000824782"/>
    </source>
</evidence>
<organism evidence="2 3">
    <name type="scientific">Engystomops pustulosus</name>
    <name type="common">Tungara frog</name>
    <name type="synonym">Physalaemus pustulosus</name>
    <dbReference type="NCBI Taxonomy" id="76066"/>
    <lineage>
        <taxon>Eukaryota</taxon>
        <taxon>Metazoa</taxon>
        <taxon>Chordata</taxon>
        <taxon>Craniata</taxon>
        <taxon>Vertebrata</taxon>
        <taxon>Euteleostomi</taxon>
        <taxon>Amphibia</taxon>
        <taxon>Batrachia</taxon>
        <taxon>Anura</taxon>
        <taxon>Neobatrachia</taxon>
        <taxon>Hyloidea</taxon>
        <taxon>Leptodactylidae</taxon>
        <taxon>Leiuperinae</taxon>
        <taxon>Engystomops</taxon>
    </lineage>
</organism>
<protein>
    <submittedName>
        <fullName evidence="2">Uncharacterized protein</fullName>
    </submittedName>
</protein>